<evidence type="ECO:0000256" key="1">
    <source>
        <dbReference type="SAM" id="Phobius"/>
    </source>
</evidence>
<dbReference type="RefSeq" id="WP_109683446.1">
    <property type="nucleotide sequence ID" value="NZ_QGGP01000011.1"/>
</dbReference>
<dbReference type="Pfam" id="PF04397">
    <property type="entry name" value="LytTR"/>
    <property type="match status" value="1"/>
</dbReference>
<accession>A0A316DHG7</accession>
<evidence type="ECO:0000313" key="4">
    <source>
        <dbReference type="Proteomes" id="UP000245430"/>
    </source>
</evidence>
<dbReference type="PANTHER" id="PTHR37299">
    <property type="entry name" value="TRANSCRIPTIONAL REGULATOR-RELATED"/>
    <property type="match status" value="1"/>
</dbReference>
<keyword evidence="4" id="KW-1185">Reference proteome</keyword>
<evidence type="ECO:0000313" key="3">
    <source>
        <dbReference type="EMBL" id="PWK17126.1"/>
    </source>
</evidence>
<name>A0A316DHG7_9FLAO</name>
<dbReference type="Proteomes" id="UP000245430">
    <property type="component" value="Unassembled WGS sequence"/>
</dbReference>
<proteinExistence type="predicted"/>
<dbReference type="GO" id="GO:0003677">
    <property type="term" value="F:DNA binding"/>
    <property type="evidence" value="ECO:0007669"/>
    <property type="project" value="InterPro"/>
</dbReference>
<feature type="transmembrane region" description="Helical" evidence="1">
    <location>
        <begin position="130"/>
        <end position="149"/>
    </location>
</feature>
<dbReference type="InterPro" id="IPR046947">
    <property type="entry name" value="LytR-like"/>
</dbReference>
<feature type="transmembrane region" description="Helical" evidence="1">
    <location>
        <begin position="21"/>
        <end position="41"/>
    </location>
</feature>
<comment type="caution">
    <text evidence="3">The sequence shown here is derived from an EMBL/GenBank/DDBJ whole genome shotgun (WGS) entry which is preliminary data.</text>
</comment>
<dbReference type="Gene3D" id="2.40.50.1020">
    <property type="entry name" value="LytTr DNA-binding domain"/>
    <property type="match status" value="1"/>
</dbReference>
<dbReference type="GO" id="GO:0000156">
    <property type="term" value="F:phosphorelay response regulator activity"/>
    <property type="evidence" value="ECO:0007669"/>
    <property type="project" value="InterPro"/>
</dbReference>
<dbReference type="SMART" id="SM00850">
    <property type="entry name" value="LytTR"/>
    <property type="match status" value="1"/>
</dbReference>
<dbReference type="OrthoDB" id="2962330at2"/>
<keyword evidence="1" id="KW-0472">Membrane</keyword>
<keyword evidence="1" id="KW-1133">Transmembrane helix</keyword>
<dbReference type="PROSITE" id="PS50930">
    <property type="entry name" value="HTH_LYTTR"/>
    <property type="match status" value="1"/>
</dbReference>
<dbReference type="PANTHER" id="PTHR37299:SF1">
    <property type="entry name" value="STAGE 0 SPORULATION PROTEIN A HOMOLOG"/>
    <property type="match status" value="1"/>
</dbReference>
<protein>
    <submittedName>
        <fullName evidence="3">Two-component system LytT family response regulator</fullName>
    </submittedName>
</protein>
<feature type="domain" description="HTH LytTR-type" evidence="2">
    <location>
        <begin position="165"/>
        <end position="268"/>
    </location>
</feature>
<organism evidence="3 4">
    <name type="scientific">Xanthomarina spongicola</name>
    <dbReference type="NCBI Taxonomy" id="570520"/>
    <lineage>
        <taxon>Bacteria</taxon>
        <taxon>Pseudomonadati</taxon>
        <taxon>Bacteroidota</taxon>
        <taxon>Flavobacteriia</taxon>
        <taxon>Flavobacteriales</taxon>
        <taxon>Flavobacteriaceae</taxon>
        <taxon>Xanthomarina</taxon>
    </lineage>
</organism>
<sequence length="268" mass="31285">MEQLIHISEKFKIPKIGKIPLYLIIVIFIFLLAVLQDYIYSSIQQTGFYLSESLLYNTFWVFFIPLTIFINQLIKIINPKNKLVKLPLNLGVGITFSFLHLVLFTSLFVFVSHLVFTPPHYFSNIFNAAFSNQFYIALLWYVIFPAIYISKLKQTNLNNIYPEEIKLKVGSKIIIVPTSSIQIISTDKPYSVIHTNDQKILDNKSLKEFETKLDPTIFLRVHRSIIINASYIKEIKSRSNGDYDAKLENGQIIRLSRHYRSNWQQLLQ</sequence>
<gene>
    <name evidence="3" type="ORF">LX78_02867</name>
</gene>
<evidence type="ECO:0000259" key="2">
    <source>
        <dbReference type="PROSITE" id="PS50930"/>
    </source>
</evidence>
<reference evidence="3 4" key="1">
    <citation type="submission" date="2018-05" db="EMBL/GenBank/DDBJ databases">
        <title>Genomic Encyclopedia of Archaeal and Bacterial Type Strains, Phase II (KMG-II): from individual species to whole genera.</title>
        <authorList>
            <person name="Goeker M."/>
        </authorList>
    </citation>
    <scope>NUCLEOTIDE SEQUENCE [LARGE SCALE GENOMIC DNA]</scope>
    <source>
        <strain evidence="3 4">DSM 22637</strain>
    </source>
</reference>
<dbReference type="AlphaFoldDB" id="A0A316DHG7"/>
<keyword evidence="1" id="KW-0812">Transmembrane</keyword>
<feature type="transmembrane region" description="Helical" evidence="1">
    <location>
        <begin position="86"/>
        <end position="110"/>
    </location>
</feature>
<feature type="transmembrane region" description="Helical" evidence="1">
    <location>
        <begin position="53"/>
        <end position="74"/>
    </location>
</feature>
<dbReference type="InterPro" id="IPR007492">
    <property type="entry name" value="LytTR_DNA-bd_dom"/>
</dbReference>
<dbReference type="EMBL" id="QGGP01000011">
    <property type="protein sequence ID" value="PWK17126.1"/>
    <property type="molecule type" value="Genomic_DNA"/>
</dbReference>